<dbReference type="EMBL" id="NRGX01000001">
    <property type="protein sequence ID" value="PCC18727.1"/>
    <property type="molecule type" value="Genomic_DNA"/>
</dbReference>
<evidence type="ECO:0000259" key="3">
    <source>
        <dbReference type="Pfam" id="PF00501"/>
    </source>
</evidence>
<dbReference type="Gene3D" id="3.30.300.30">
    <property type="match status" value="1"/>
</dbReference>
<proteinExistence type="inferred from homology"/>
<protein>
    <submittedName>
        <fullName evidence="5">O-succinylbenzoate--CoA ligase</fullName>
    </submittedName>
</protein>
<keyword evidence="2 5" id="KW-0436">Ligase</keyword>
<feature type="domain" description="AMP-dependent synthetase/ligase" evidence="3">
    <location>
        <begin position="9"/>
        <end position="372"/>
    </location>
</feature>
<dbReference type="PANTHER" id="PTHR43201">
    <property type="entry name" value="ACYL-COA SYNTHETASE"/>
    <property type="match status" value="1"/>
</dbReference>
<dbReference type="InterPro" id="IPR042099">
    <property type="entry name" value="ANL_N_sf"/>
</dbReference>
<gene>
    <name evidence="5" type="ORF">CIK79_10765</name>
</gene>
<evidence type="ECO:0000256" key="2">
    <source>
        <dbReference type="ARBA" id="ARBA00022598"/>
    </source>
</evidence>
<comment type="similarity">
    <text evidence="1">Belongs to the ATP-dependent AMP-binding enzyme family.</text>
</comment>
<dbReference type="RefSeq" id="WP_096158177.1">
    <property type="nucleotide sequence ID" value="NZ_NRGX01000001.1"/>
</dbReference>
<comment type="caution">
    <text evidence="5">The sequence shown here is derived from an EMBL/GenBank/DDBJ whole genome shotgun (WGS) entry which is preliminary data.</text>
</comment>
<feature type="domain" description="AMP-binding enzyme C-terminal" evidence="4">
    <location>
        <begin position="422"/>
        <end position="496"/>
    </location>
</feature>
<sequence>MPTLPGILRTTAHAYPDRPALTFAGATTSYREFDDKVDQLAAELIARGTAPGDRIVIISPNTDAFAIAAYAGLRAGAIIAPVNPKSAAAEIEHFMTDTGAATLLFGVACAPAVHAWAQTHPQTASEVSALSLGAADYGEDVFAAAQGRAAEEIDLGLAEDADAVIIYTSGTTGKPKGALFDHHRVIWVGVNASVAFGLRLHDRILHVAPLYHSAALNLLFFTGTMVGAHQVIHSTFDPEAVLAAVEEHKISVFFGVPTMYAFLLRAPSLATRDTSSLRIAFYGAAPMPGTVAERIFAAFPHTEIIQACGQTEGGPGGIMLTHEDVKRKPSTSGRFPIPNTEVRVIGADGEEVAPGEVGEMIMRGETMMKEYWGRPEATAQTIVDGWVHTGDLVLVDDEGFMTIVDRLKDMIITGGHNVYSAEVENALAAYPEITDIAIISRPSEEWGESIVAVVTPAEGGRPTLEGLKAFAQPLLSSYKIPREIVVDEIPRNPSGKIQKHKIRERFQ</sequence>
<dbReference type="Proteomes" id="UP000218377">
    <property type="component" value="Unassembled WGS sequence"/>
</dbReference>
<evidence type="ECO:0000259" key="4">
    <source>
        <dbReference type="Pfam" id="PF13193"/>
    </source>
</evidence>
<organism evidence="5 6">
    <name type="scientific">Brevibacterium aurantiacum</name>
    <dbReference type="NCBI Taxonomy" id="273384"/>
    <lineage>
        <taxon>Bacteria</taxon>
        <taxon>Bacillati</taxon>
        <taxon>Actinomycetota</taxon>
        <taxon>Actinomycetes</taxon>
        <taxon>Micrococcales</taxon>
        <taxon>Brevibacteriaceae</taxon>
        <taxon>Brevibacterium</taxon>
    </lineage>
</organism>
<dbReference type="Gene3D" id="3.40.50.12780">
    <property type="entry name" value="N-terminal domain of ligase-like"/>
    <property type="match status" value="1"/>
</dbReference>
<dbReference type="InterPro" id="IPR045851">
    <property type="entry name" value="AMP-bd_C_sf"/>
</dbReference>
<dbReference type="Pfam" id="PF00501">
    <property type="entry name" value="AMP-binding"/>
    <property type="match status" value="1"/>
</dbReference>
<dbReference type="InterPro" id="IPR025110">
    <property type="entry name" value="AMP-bd_C"/>
</dbReference>
<evidence type="ECO:0000313" key="6">
    <source>
        <dbReference type="Proteomes" id="UP000218377"/>
    </source>
</evidence>
<dbReference type="PROSITE" id="PS00455">
    <property type="entry name" value="AMP_BINDING"/>
    <property type="match status" value="1"/>
</dbReference>
<evidence type="ECO:0000313" key="5">
    <source>
        <dbReference type="EMBL" id="PCC18727.1"/>
    </source>
</evidence>
<dbReference type="PANTHER" id="PTHR43201:SF5">
    <property type="entry name" value="MEDIUM-CHAIN ACYL-COA LIGASE ACSF2, MITOCHONDRIAL"/>
    <property type="match status" value="1"/>
</dbReference>
<reference evidence="5 6" key="1">
    <citation type="journal article" date="2017" name="Elife">
        <title>Extensive horizontal gene transfer in cheese-associated bacteria.</title>
        <authorList>
            <person name="Bonham K.S."/>
            <person name="Wolfe B.E."/>
            <person name="Dutton R.J."/>
        </authorList>
    </citation>
    <scope>NUCLEOTIDE SEQUENCE [LARGE SCALE GENOMIC DNA]</scope>
    <source>
        <strain evidence="5 6">JB5</strain>
    </source>
</reference>
<dbReference type="GO" id="GO:0031956">
    <property type="term" value="F:medium-chain fatty acid-CoA ligase activity"/>
    <property type="evidence" value="ECO:0007669"/>
    <property type="project" value="TreeGrafter"/>
</dbReference>
<dbReference type="InterPro" id="IPR000873">
    <property type="entry name" value="AMP-dep_synth/lig_dom"/>
</dbReference>
<evidence type="ECO:0000256" key="1">
    <source>
        <dbReference type="ARBA" id="ARBA00006432"/>
    </source>
</evidence>
<accession>A0A2A3X5E6</accession>
<name>A0A2A3X5E6_BREAU</name>
<dbReference type="InterPro" id="IPR020845">
    <property type="entry name" value="AMP-binding_CS"/>
</dbReference>
<dbReference type="AlphaFoldDB" id="A0A2A3X5E6"/>
<dbReference type="Pfam" id="PF13193">
    <property type="entry name" value="AMP-binding_C"/>
    <property type="match status" value="1"/>
</dbReference>
<dbReference type="GO" id="GO:0006631">
    <property type="term" value="P:fatty acid metabolic process"/>
    <property type="evidence" value="ECO:0007669"/>
    <property type="project" value="TreeGrafter"/>
</dbReference>
<dbReference type="SUPFAM" id="SSF56801">
    <property type="entry name" value="Acetyl-CoA synthetase-like"/>
    <property type="match status" value="1"/>
</dbReference>